<dbReference type="Gene3D" id="3.40.5.50">
    <property type="match status" value="1"/>
</dbReference>
<dbReference type="PANTHER" id="PTHR12772:SF0">
    <property type="entry name" value="DNA REPLICATION COMPLEX GINS PROTEIN PSF2"/>
    <property type="match status" value="1"/>
</dbReference>
<dbReference type="GO" id="GO:0000811">
    <property type="term" value="C:GINS complex"/>
    <property type="evidence" value="ECO:0007669"/>
    <property type="project" value="TreeGrafter"/>
</dbReference>
<dbReference type="Pfam" id="PF25005">
    <property type="entry name" value="PSF2_N"/>
    <property type="match status" value="1"/>
</dbReference>
<evidence type="ECO:0000313" key="11">
    <source>
        <dbReference type="EMBL" id="KAK0553317.1"/>
    </source>
</evidence>
<reference evidence="11" key="1">
    <citation type="journal article" date="2023" name="PhytoFront">
        <title>Draft Genome Resources of Seven Strains of Tilletia horrida, Causal Agent of Kernel Smut of Rice.</title>
        <authorList>
            <person name="Khanal S."/>
            <person name="Antony Babu S."/>
            <person name="Zhou X.G."/>
        </authorList>
    </citation>
    <scope>NUCLEOTIDE SEQUENCE</scope>
    <source>
        <strain evidence="11">TX6</strain>
    </source>
</reference>
<gene>
    <name evidence="11" type="primary">PSF2_2</name>
    <name evidence="11" type="ORF">OC846_002560</name>
</gene>
<evidence type="ECO:0000256" key="6">
    <source>
        <dbReference type="ARBA" id="ARBA00022829"/>
    </source>
</evidence>
<keyword evidence="7" id="KW-0539">Nucleus</keyword>
<dbReference type="CDD" id="cd21694">
    <property type="entry name" value="GINS_B_Psf2"/>
    <property type="match status" value="1"/>
</dbReference>
<evidence type="ECO:0000256" key="8">
    <source>
        <dbReference type="SAM" id="MobiDB-lite"/>
    </source>
</evidence>
<feature type="region of interest" description="Disordered" evidence="8">
    <location>
        <begin position="197"/>
        <end position="288"/>
    </location>
</feature>
<organism evidence="11 12">
    <name type="scientific">Tilletia horrida</name>
    <dbReference type="NCBI Taxonomy" id="155126"/>
    <lineage>
        <taxon>Eukaryota</taxon>
        <taxon>Fungi</taxon>
        <taxon>Dikarya</taxon>
        <taxon>Basidiomycota</taxon>
        <taxon>Ustilaginomycotina</taxon>
        <taxon>Exobasidiomycetes</taxon>
        <taxon>Tilletiales</taxon>
        <taxon>Tilletiaceae</taxon>
        <taxon>Tilletia</taxon>
    </lineage>
</organism>
<dbReference type="SUPFAM" id="SSF160059">
    <property type="entry name" value="PriA/YqbF domain"/>
    <property type="match status" value="1"/>
</dbReference>
<evidence type="ECO:0000259" key="10">
    <source>
        <dbReference type="Pfam" id="PF25005"/>
    </source>
</evidence>
<dbReference type="CDD" id="cd11712">
    <property type="entry name" value="GINS_A_psf2"/>
    <property type="match status" value="1"/>
</dbReference>
<dbReference type="Gene3D" id="1.20.58.1020">
    <property type="match status" value="1"/>
</dbReference>
<evidence type="ECO:0000256" key="5">
    <source>
        <dbReference type="ARBA" id="ARBA00022705"/>
    </source>
</evidence>
<evidence type="ECO:0000256" key="4">
    <source>
        <dbReference type="ARBA" id="ARBA00015139"/>
    </source>
</evidence>
<comment type="similarity">
    <text evidence="2">Belongs to the GINS2/PSF2 family.</text>
</comment>
<dbReference type="GO" id="GO:0007059">
    <property type="term" value="P:chromosome segregation"/>
    <property type="evidence" value="ECO:0007669"/>
    <property type="project" value="UniProtKB-KW"/>
</dbReference>
<dbReference type="AlphaFoldDB" id="A0AAN6JSU3"/>
<evidence type="ECO:0000256" key="1">
    <source>
        <dbReference type="ARBA" id="ARBA00004123"/>
    </source>
</evidence>
<accession>A0AAN6JSU3</accession>
<evidence type="ECO:0000256" key="7">
    <source>
        <dbReference type="ARBA" id="ARBA00023242"/>
    </source>
</evidence>
<dbReference type="Pfam" id="PF05916">
    <property type="entry name" value="Sld5"/>
    <property type="match status" value="1"/>
</dbReference>
<dbReference type="Proteomes" id="UP001176517">
    <property type="component" value="Unassembled WGS sequence"/>
</dbReference>
<feature type="domain" description="DNA replication complex GINS protein PSF2 N-terminal" evidence="10">
    <location>
        <begin position="13"/>
        <end position="72"/>
    </location>
</feature>
<proteinExistence type="inferred from homology"/>
<sequence length="288" mass="31751">MALPRSLSTGLLPSEIEYIATTETEVSIVPLIAFDRVRLLGGIYGPFRPPAQVNVPLWLASYLKKRKKCRIVPPTWLTVESLSDTLRIETSNPGFAVLPFHYVAIAKVLLDVAPDDISGSDQVRALLKDIREARQSKIMAGLEMINAVHLEMTNISAIEIAELRPFFSTAFKELRGFQKSAALASGQEEEVPDAAYNFGDQQDAPFDNDYEMPQYQDDAFPAKGAGGIDDYADEPSLARPGYGAYGPRTGERRTDMGEEDDGEDEGDDAQQPPGRRSAAPMVEEYEMD</sequence>
<comment type="caution">
    <text evidence="11">The sequence shown here is derived from an EMBL/GenBank/DDBJ whole genome shotgun (WGS) entry which is preliminary data.</text>
</comment>
<evidence type="ECO:0000313" key="12">
    <source>
        <dbReference type="Proteomes" id="UP001176517"/>
    </source>
</evidence>
<dbReference type="FunFam" id="3.40.5.50:FF:000001">
    <property type="entry name" value="DNA replication complex GINS protein PSF2"/>
    <property type="match status" value="1"/>
</dbReference>
<comment type="subcellular location">
    <subcellularLocation>
        <location evidence="1">Nucleus</location>
    </subcellularLocation>
</comment>
<dbReference type="InterPro" id="IPR036224">
    <property type="entry name" value="GINS_bundle-like_dom_sf"/>
</dbReference>
<dbReference type="FunFam" id="1.20.58.1020:FF:000001">
    <property type="entry name" value="DNA replication complex GINS protein PSF2"/>
    <property type="match status" value="1"/>
</dbReference>
<dbReference type="EMBL" id="JAPDMZ010000052">
    <property type="protein sequence ID" value="KAK0553317.1"/>
    <property type="molecule type" value="Genomic_DNA"/>
</dbReference>
<protein>
    <recommendedName>
        <fullName evidence="4">DNA replication complex GINS protein PSF2</fullName>
    </recommendedName>
    <alternativeName>
        <fullName evidence="3">DNA replication complex GINS protein psf2</fullName>
    </alternativeName>
</protein>
<dbReference type="SUPFAM" id="SSF158573">
    <property type="entry name" value="GINS helical bundle-like"/>
    <property type="match status" value="1"/>
</dbReference>
<dbReference type="GO" id="GO:0000727">
    <property type="term" value="P:double-strand break repair via break-induced replication"/>
    <property type="evidence" value="ECO:0007669"/>
    <property type="project" value="TreeGrafter"/>
</dbReference>
<dbReference type="InterPro" id="IPR007257">
    <property type="entry name" value="GINS_Psf2"/>
</dbReference>
<dbReference type="InterPro" id="IPR056784">
    <property type="entry name" value="PSF2_N"/>
</dbReference>
<dbReference type="InterPro" id="IPR021151">
    <property type="entry name" value="GINS_A"/>
</dbReference>
<keyword evidence="12" id="KW-1185">Reference proteome</keyword>
<evidence type="ECO:0000256" key="3">
    <source>
        <dbReference type="ARBA" id="ARBA00013969"/>
    </source>
</evidence>
<evidence type="ECO:0000256" key="2">
    <source>
        <dbReference type="ARBA" id="ARBA00010565"/>
    </source>
</evidence>
<evidence type="ECO:0000259" key="9">
    <source>
        <dbReference type="Pfam" id="PF05916"/>
    </source>
</evidence>
<keyword evidence="6" id="KW-0159">Chromosome partition</keyword>
<name>A0AAN6JSU3_9BASI</name>
<feature type="compositionally biased region" description="Acidic residues" evidence="8">
    <location>
        <begin position="257"/>
        <end position="268"/>
    </location>
</feature>
<dbReference type="PANTHER" id="PTHR12772">
    <property type="entry name" value="DNA REPLICATION COMPLEX GINS PROTEIN PSF2"/>
    <property type="match status" value="1"/>
</dbReference>
<dbReference type="GO" id="GO:0006260">
    <property type="term" value="P:DNA replication"/>
    <property type="evidence" value="ECO:0007669"/>
    <property type="project" value="UniProtKB-KW"/>
</dbReference>
<feature type="domain" description="GINS subunit" evidence="9">
    <location>
        <begin position="76"/>
        <end position="169"/>
    </location>
</feature>
<keyword evidence="5" id="KW-0235">DNA replication</keyword>